<evidence type="ECO:0000313" key="2">
    <source>
        <dbReference type="EMBL" id="MBW7571454.1"/>
    </source>
</evidence>
<dbReference type="EMBL" id="JAGFNZ010000001">
    <property type="protein sequence ID" value="MBW7571454.1"/>
    <property type="molecule type" value="Genomic_DNA"/>
</dbReference>
<organism evidence="2 3">
    <name type="scientific">Caproiciproducens faecalis</name>
    <dbReference type="NCBI Taxonomy" id="2820301"/>
    <lineage>
        <taxon>Bacteria</taxon>
        <taxon>Bacillati</taxon>
        <taxon>Bacillota</taxon>
        <taxon>Clostridia</taxon>
        <taxon>Eubacteriales</taxon>
        <taxon>Acutalibacteraceae</taxon>
        <taxon>Caproiciproducens</taxon>
    </lineage>
</organism>
<evidence type="ECO:0000313" key="3">
    <source>
        <dbReference type="Proteomes" id="UP000719942"/>
    </source>
</evidence>
<dbReference type="Proteomes" id="UP000719942">
    <property type="component" value="Unassembled WGS sequence"/>
</dbReference>
<gene>
    <name evidence="2" type="ORF">J5W02_01395</name>
</gene>
<protein>
    <submittedName>
        <fullName evidence="2">DUF1540 domain-containing protein</fullName>
    </submittedName>
</protein>
<dbReference type="RefSeq" id="WP_219963866.1">
    <property type="nucleotide sequence ID" value="NZ_JAGFNZ010000001.1"/>
</dbReference>
<keyword evidence="3" id="KW-1185">Reference proteome</keyword>
<comment type="caution">
    <text evidence="2">The sequence shown here is derived from an EMBL/GenBank/DDBJ whole genome shotgun (WGS) entry which is preliminary data.</text>
</comment>
<sequence>MMNNDKKANQSIQCTVDQCEYHCQNQDYCSLDCIKVGTHEANPTVEECTDCESFQVKQ</sequence>
<evidence type="ECO:0000259" key="1">
    <source>
        <dbReference type="Pfam" id="PF07561"/>
    </source>
</evidence>
<name>A0ABS7DK23_9FIRM</name>
<feature type="domain" description="DUF1540" evidence="1">
    <location>
        <begin position="12"/>
        <end position="54"/>
    </location>
</feature>
<reference evidence="2 3" key="1">
    <citation type="submission" date="2021-03" db="EMBL/GenBank/DDBJ databases">
        <title>Caproiciproducens sp. nov. isolated from feces of cow.</title>
        <authorList>
            <person name="Choi J.-Y."/>
        </authorList>
    </citation>
    <scope>NUCLEOTIDE SEQUENCE [LARGE SCALE GENOMIC DNA]</scope>
    <source>
        <strain evidence="2 3">AGMB10547</strain>
    </source>
</reference>
<accession>A0ABS7DK23</accession>
<dbReference type="InterPro" id="IPR011437">
    <property type="entry name" value="DUF1540"/>
</dbReference>
<proteinExistence type="predicted"/>
<dbReference type="Pfam" id="PF07561">
    <property type="entry name" value="DUF1540"/>
    <property type="match status" value="1"/>
</dbReference>